<dbReference type="NCBIfam" id="NF041512">
    <property type="entry name" value="PA2817_fam"/>
    <property type="match status" value="1"/>
</dbReference>
<comment type="caution">
    <text evidence="1">The sequence shown here is derived from an EMBL/GenBank/DDBJ whole genome shotgun (WGS) entry which is preliminary data.</text>
</comment>
<organism evidence="1 2">
    <name type="scientific">Marinibactrum halimedae</name>
    <dbReference type="NCBI Taxonomy" id="1444977"/>
    <lineage>
        <taxon>Bacteria</taxon>
        <taxon>Pseudomonadati</taxon>
        <taxon>Pseudomonadota</taxon>
        <taxon>Gammaproteobacteria</taxon>
        <taxon>Cellvibrionales</taxon>
        <taxon>Cellvibrionaceae</taxon>
        <taxon>Marinibactrum</taxon>
    </lineage>
</organism>
<dbReference type="EMBL" id="BSPD01000042">
    <property type="protein sequence ID" value="GLS26320.1"/>
    <property type="molecule type" value="Genomic_DNA"/>
</dbReference>
<accession>A0AA37TAA2</accession>
<evidence type="ECO:0000313" key="1">
    <source>
        <dbReference type="EMBL" id="GLS26320.1"/>
    </source>
</evidence>
<keyword evidence="2" id="KW-1185">Reference proteome</keyword>
<proteinExistence type="predicted"/>
<evidence type="ECO:0008006" key="3">
    <source>
        <dbReference type="Google" id="ProtNLM"/>
    </source>
</evidence>
<gene>
    <name evidence="1" type="ORF">GCM10007877_20350</name>
</gene>
<dbReference type="InterPro" id="IPR048156">
    <property type="entry name" value="PA2817-like"/>
</dbReference>
<sequence length="137" mass="16034">MGAKLPYDHFNFHLSLIKHLHDRLLDISTHNTIQHTQNDSDFDLLDALNTLSESDQFDEDFAELGQKVICHIVANQPQLTPDVPRDLFWFFGGDCLHYMPDEEISCFQQLDEARYDAESSEEPFDYQREKNRIFGIL</sequence>
<evidence type="ECO:0000313" key="2">
    <source>
        <dbReference type="Proteomes" id="UP001156870"/>
    </source>
</evidence>
<name>A0AA37TAA2_9GAMM</name>
<dbReference type="Proteomes" id="UP001156870">
    <property type="component" value="Unassembled WGS sequence"/>
</dbReference>
<protein>
    <recommendedName>
        <fullName evidence="3">Dehydrogenase</fullName>
    </recommendedName>
</protein>
<dbReference type="AlphaFoldDB" id="A0AA37TAA2"/>
<reference evidence="1 2" key="1">
    <citation type="journal article" date="2014" name="Int. J. Syst. Evol. Microbiol.">
        <title>Complete genome sequence of Corynebacterium casei LMG S-19264T (=DSM 44701T), isolated from a smear-ripened cheese.</title>
        <authorList>
            <consortium name="US DOE Joint Genome Institute (JGI-PGF)"/>
            <person name="Walter F."/>
            <person name="Albersmeier A."/>
            <person name="Kalinowski J."/>
            <person name="Ruckert C."/>
        </authorList>
    </citation>
    <scope>NUCLEOTIDE SEQUENCE [LARGE SCALE GENOMIC DNA]</scope>
    <source>
        <strain evidence="1 2">NBRC 110095</strain>
    </source>
</reference>
<dbReference type="RefSeq" id="WP_232592416.1">
    <property type="nucleotide sequence ID" value="NZ_BSPD01000042.1"/>
</dbReference>